<dbReference type="InterPro" id="IPR020449">
    <property type="entry name" value="Tscrpt_reg_AraC-type_HTH"/>
</dbReference>
<dbReference type="Pfam" id="PF12833">
    <property type="entry name" value="HTH_18"/>
    <property type="match status" value="1"/>
</dbReference>
<dbReference type="GO" id="GO:0003700">
    <property type="term" value="F:DNA-binding transcription factor activity"/>
    <property type="evidence" value="ECO:0007669"/>
    <property type="project" value="InterPro"/>
</dbReference>
<dbReference type="AlphaFoldDB" id="A0A4R1R8L3"/>
<dbReference type="Gene3D" id="2.60.120.280">
    <property type="entry name" value="Regulatory protein AraC"/>
    <property type="match status" value="1"/>
</dbReference>
<evidence type="ECO:0000313" key="6">
    <source>
        <dbReference type="Proteomes" id="UP000295008"/>
    </source>
</evidence>
<dbReference type="InterPro" id="IPR037923">
    <property type="entry name" value="HTH-like"/>
</dbReference>
<comment type="caution">
    <text evidence="5">The sequence shown here is derived from an EMBL/GenBank/DDBJ whole genome shotgun (WGS) entry which is preliminary data.</text>
</comment>
<dbReference type="PANTHER" id="PTHR43280:SF30">
    <property type="entry name" value="MMSAB OPERON REGULATORY PROTEIN"/>
    <property type="match status" value="1"/>
</dbReference>
<evidence type="ECO:0000256" key="3">
    <source>
        <dbReference type="ARBA" id="ARBA00023163"/>
    </source>
</evidence>
<keyword evidence="6" id="KW-1185">Reference proteome</keyword>
<dbReference type="GO" id="GO:0043565">
    <property type="term" value="F:sequence-specific DNA binding"/>
    <property type="evidence" value="ECO:0007669"/>
    <property type="project" value="InterPro"/>
</dbReference>
<evidence type="ECO:0000256" key="1">
    <source>
        <dbReference type="ARBA" id="ARBA00023015"/>
    </source>
</evidence>
<keyword evidence="2" id="KW-0238">DNA-binding</keyword>
<evidence type="ECO:0000256" key="2">
    <source>
        <dbReference type="ARBA" id="ARBA00023125"/>
    </source>
</evidence>
<dbReference type="Pfam" id="PF02311">
    <property type="entry name" value="AraC_binding"/>
    <property type="match status" value="1"/>
</dbReference>
<name>A0A4R1R8L3_HYDET</name>
<dbReference type="RefSeq" id="WP_243663034.1">
    <property type="nucleotide sequence ID" value="NZ_SLUN01000029.1"/>
</dbReference>
<dbReference type="SUPFAM" id="SSF46689">
    <property type="entry name" value="Homeodomain-like"/>
    <property type="match status" value="2"/>
</dbReference>
<gene>
    <name evidence="5" type="ORF">EDC14_102932</name>
</gene>
<dbReference type="PRINTS" id="PR00032">
    <property type="entry name" value="HTHARAC"/>
</dbReference>
<keyword evidence="1" id="KW-0805">Transcription regulation</keyword>
<dbReference type="InterPro" id="IPR009057">
    <property type="entry name" value="Homeodomain-like_sf"/>
</dbReference>
<dbReference type="InterPro" id="IPR018060">
    <property type="entry name" value="HTH_AraC"/>
</dbReference>
<dbReference type="InterPro" id="IPR003313">
    <property type="entry name" value="AraC-bd"/>
</dbReference>
<dbReference type="Proteomes" id="UP000295008">
    <property type="component" value="Unassembled WGS sequence"/>
</dbReference>
<dbReference type="PROSITE" id="PS01124">
    <property type="entry name" value="HTH_ARAC_FAMILY_2"/>
    <property type="match status" value="1"/>
</dbReference>
<accession>A0A4R1R8L3</accession>
<keyword evidence="3" id="KW-0804">Transcription</keyword>
<dbReference type="SMART" id="SM00342">
    <property type="entry name" value="HTH_ARAC"/>
    <property type="match status" value="1"/>
</dbReference>
<evidence type="ECO:0000259" key="4">
    <source>
        <dbReference type="PROSITE" id="PS01124"/>
    </source>
</evidence>
<protein>
    <submittedName>
        <fullName evidence="5">AraC-like protein</fullName>
    </submittedName>
</protein>
<dbReference type="PANTHER" id="PTHR43280">
    <property type="entry name" value="ARAC-FAMILY TRANSCRIPTIONAL REGULATOR"/>
    <property type="match status" value="1"/>
</dbReference>
<dbReference type="Gene3D" id="1.10.10.60">
    <property type="entry name" value="Homeodomain-like"/>
    <property type="match status" value="2"/>
</dbReference>
<feature type="domain" description="HTH araC/xylS-type" evidence="4">
    <location>
        <begin position="177"/>
        <end position="275"/>
    </location>
</feature>
<reference evidence="5 6" key="1">
    <citation type="submission" date="2019-03" db="EMBL/GenBank/DDBJ databases">
        <title>Genomic Encyclopedia of Type Strains, Phase IV (KMG-IV): sequencing the most valuable type-strain genomes for metagenomic binning, comparative biology and taxonomic classification.</title>
        <authorList>
            <person name="Goeker M."/>
        </authorList>
    </citation>
    <scope>NUCLEOTIDE SEQUENCE [LARGE SCALE GENOMIC DNA]</scope>
    <source>
        <strain evidence="5 6">LX-B</strain>
    </source>
</reference>
<evidence type="ECO:0000313" key="5">
    <source>
        <dbReference type="EMBL" id="TCL62003.1"/>
    </source>
</evidence>
<organism evidence="5 6">
    <name type="scientific">Hydrogenispora ethanolica</name>
    <dbReference type="NCBI Taxonomy" id="1082276"/>
    <lineage>
        <taxon>Bacteria</taxon>
        <taxon>Bacillati</taxon>
        <taxon>Bacillota</taxon>
        <taxon>Hydrogenispora</taxon>
    </lineage>
</organism>
<dbReference type="SUPFAM" id="SSF51215">
    <property type="entry name" value="Regulatory protein AraC"/>
    <property type="match status" value="1"/>
</dbReference>
<dbReference type="EMBL" id="SLUN01000029">
    <property type="protein sequence ID" value="TCL62003.1"/>
    <property type="molecule type" value="Genomic_DNA"/>
</dbReference>
<proteinExistence type="predicted"/>
<dbReference type="CDD" id="cd06986">
    <property type="entry name" value="cupin_MmsR-like_N"/>
    <property type="match status" value="1"/>
</dbReference>
<sequence>MPRNFLKEVTEHPLIRPLYPTDIGHFPEAQFHYRERLEGCDQHIMIYCVKGKGWFTIDGKNQPLHQDNLLIIPRGTPHIYASSDANPWTIYWLHFLGGQSEYYFQHLLPEFHAFPIPLEKAPNIVRLFNEIYEVLQNGFTLDNMILASQILPHLLGLIFLMNHDYQLQLKASNQDIEESIQYMAKHLAENLALHELAARANLSVSHYSYLFKNKTGYSPIDYFLRLRIQRACQYLDITVLNIETIAAKLGFKDPYYFSRLFHRIMGQSPSAYRKIKKG</sequence>